<evidence type="ECO:0000313" key="1">
    <source>
        <dbReference type="EMBL" id="BBO72044.1"/>
    </source>
</evidence>
<dbReference type="OrthoDB" id="5413327at2"/>
<evidence type="ECO:0000313" key="2">
    <source>
        <dbReference type="Proteomes" id="UP000427906"/>
    </source>
</evidence>
<reference evidence="1 2" key="1">
    <citation type="submission" date="2019-11" db="EMBL/GenBank/DDBJ databases">
        <title>Comparative genomics of hydrocarbon-degrading Desulfosarcina strains.</title>
        <authorList>
            <person name="Watanabe M."/>
            <person name="Kojima H."/>
            <person name="Fukui M."/>
        </authorList>
    </citation>
    <scope>NUCLEOTIDE SEQUENCE [LARGE SCALE GENOMIC DNA]</scope>
    <source>
        <strain evidence="1 2">PL12</strain>
    </source>
</reference>
<proteinExistence type="predicted"/>
<evidence type="ECO:0008006" key="3">
    <source>
        <dbReference type="Google" id="ProtNLM"/>
    </source>
</evidence>
<dbReference type="KEGG" id="dalk:DSCA_59740"/>
<gene>
    <name evidence="1" type="ORF">DSCA_59740</name>
</gene>
<dbReference type="AlphaFoldDB" id="A0A5K7Z0N2"/>
<protein>
    <recommendedName>
        <fullName evidence="3">7-cyano-7-deazaguanine synthase</fullName>
    </recommendedName>
</protein>
<dbReference type="EMBL" id="AP021874">
    <property type="protein sequence ID" value="BBO72044.1"/>
    <property type="molecule type" value="Genomic_DNA"/>
</dbReference>
<sequence>MKLSNLRMIQNDSLTRAAATVGFEDGDQPDKEIFIETEKAFASDMCPNPHAFAVGCIIPALYFGERRLALDEAICPRLKEGLETVMALMQHWTSGKFQPLTIDAPVSETARYEGENRHAGIFLSGGMDSLAALRLIMDNYAPAHPGRPKDALLVHGFDIGGVVERGAKYHVFERARTAMAPVAAAAGLTLVPVYTNIRHLCDNRDLWLNQFFGAVLAAAVHAFAPRINLAWLASSYDIPHLHPCGSHPLLDPEYGSTDLQIRHRDVGLSRMEKLKIVAGWEVAFQNFRVCLANVPDKLNCGRCEKCVRTMLELEALGLLDKTRAFEEDAVDPAWLDAFSITIRVRNPFYEELIEPLKARGRGDLAAKIEEKLKASPGDIAYR</sequence>
<accession>A0A5K7Z0N2</accession>
<organism evidence="1 2">
    <name type="scientific">Desulfosarcina alkanivorans</name>
    <dbReference type="NCBI Taxonomy" id="571177"/>
    <lineage>
        <taxon>Bacteria</taxon>
        <taxon>Pseudomonadati</taxon>
        <taxon>Thermodesulfobacteriota</taxon>
        <taxon>Desulfobacteria</taxon>
        <taxon>Desulfobacterales</taxon>
        <taxon>Desulfosarcinaceae</taxon>
        <taxon>Desulfosarcina</taxon>
    </lineage>
</organism>
<dbReference type="RefSeq" id="WP_155319804.1">
    <property type="nucleotide sequence ID" value="NZ_AP021874.1"/>
</dbReference>
<name>A0A5K7Z0N2_9BACT</name>
<keyword evidence="2" id="KW-1185">Reference proteome</keyword>
<dbReference type="Proteomes" id="UP000427906">
    <property type="component" value="Chromosome"/>
</dbReference>